<dbReference type="PIRSF" id="PIRSF006648">
    <property type="entry name" value="DrrB"/>
    <property type="match status" value="1"/>
</dbReference>
<feature type="domain" description="ABC-2 type transporter transmembrane" evidence="6">
    <location>
        <begin position="19"/>
        <end position="213"/>
    </location>
</feature>
<evidence type="ECO:0000256" key="4">
    <source>
        <dbReference type="ARBA" id="ARBA00023136"/>
    </source>
</evidence>
<name>A0ABY5T3M8_9SPHN</name>
<protein>
    <submittedName>
        <fullName evidence="7">ABC transporter permease</fullName>
    </submittedName>
</protein>
<evidence type="ECO:0000259" key="6">
    <source>
        <dbReference type="Pfam" id="PF01061"/>
    </source>
</evidence>
<feature type="transmembrane region" description="Helical" evidence="5">
    <location>
        <begin position="29"/>
        <end position="49"/>
    </location>
</feature>
<keyword evidence="3 5" id="KW-1133">Transmembrane helix</keyword>
<evidence type="ECO:0000256" key="1">
    <source>
        <dbReference type="ARBA" id="ARBA00004141"/>
    </source>
</evidence>
<dbReference type="PANTHER" id="PTHR43229">
    <property type="entry name" value="NODULATION PROTEIN J"/>
    <property type="match status" value="1"/>
</dbReference>
<dbReference type="EMBL" id="CP092471">
    <property type="protein sequence ID" value="UVI39946.1"/>
    <property type="molecule type" value="Genomic_DNA"/>
</dbReference>
<feature type="transmembrane region" description="Helical" evidence="5">
    <location>
        <begin position="142"/>
        <end position="161"/>
    </location>
</feature>
<keyword evidence="4 5" id="KW-0472">Membrane</keyword>
<keyword evidence="8" id="KW-1185">Reference proteome</keyword>
<feature type="transmembrane region" description="Helical" evidence="5">
    <location>
        <begin position="55"/>
        <end position="80"/>
    </location>
</feature>
<feature type="transmembrane region" description="Helical" evidence="5">
    <location>
        <begin position="224"/>
        <end position="246"/>
    </location>
</feature>
<dbReference type="PANTHER" id="PTHR43229:SF2">
    <property type="entry name" value="NODULATION PROTEIN J"/>
    <property type="match status" value="1"/>
</dbReference>
<evidence type="ECO:0000256" key="5">
    <source>
        <dbReference type="SAM" id="Phobius"/>
    </source>
</evidence>
<feature type="transmembrane region" description="Helical" evidence="5">
    <location>
        <begin position="101"/>
        <end position="122"/>
    </location>
</feature>
<evidence type="ECO:0000256" key="2">
    <source>
        <dbReference type="ARBA" id="ARBA00022692"/>
    </source>
</evidence>
<feature type="transmembrane region" description="Helical" evidence="5">
    <location>
        <begin position="168"/>
        <end position="189"/>
    </location>
</feature>
<sequence>MSRTLVPQSRLYVIESLAEIRKSWRLPQFILPTVLLPVAFYGLFAIAMSDGDTATAAYALATFGVFAAIGPSLFGFGVGVADERAANLIELKRVSPLPGSAYIAGKIAASVLFTSVAVLLIYSLGIVAGGVRLPAERWLPLFLLHLFSVAPFALIGLGVGMRMTSKGAIAAANFLFLGFAVLGGLWFPIDALPEWLRTLTWATPSWHLSELALTIVGVDRPHSVLLHGGVLALMTIVAALFAASGWRRSAA</sequence>
<accession>A0ABY5T3M8</accession>
<dbReference type="Pfam" id="PF01061">
    <property type="entry name" value="ABC2_membrane"/>
    <property type="match status" value="1"/>
</dbReference>
<dbReference type="Proteomes" id="UP001065265">
    <property type="component" value="Chromosome"/>
</dbReference>
<reference evidence="7" key="1">
    <citation type="submission" date="2022-02" db="EMBL/GenBank/DDBJ databases">
        <title>Qipengyuania spongiae sp. nov., isolated from marine sponge.</title>
        <authorList>
            <person name="Li Z."/>
            <person name="Zhang M."/>
        </authorList>
    </citation>
    <scope>NUCLEOTIDE SEQUENCE</scope>
    <source>
        <strain evidence="7">PHS-Z21</strain>
    </source>
</reference>
<evidence type="ECO:0000313" key="7">
    <source>
        <dbReference type="EMBL" id="UVI39946.1"/>
    </source>
</evidence>
<dbReference type="InterPro" id="IPR051784">
    <property type="entry name" value="Nod_factor_ABC_transporter"/>
</dbReference>
<dbReference type="InterPro" id="IPR000412">
    <property type="entry name" value="ABC_2_transport"/>
</dbReference>
<evidence type="ECO:0000256" key="3">
    <source>
        <dbReference type="ARBA" id="ARBA00022989"/>
    </source>
</evidence>
<proteinExistence type="predicted"/>
<gene>
    <name evidence="7" type="ORF">L1F33_03010</name>
</gene>
<comment type="subcellular location">
    <subcellularLocation>
        <location evidence="1">Membrane</location>
        <topology evidence="1">Multi-pass membrane protein</topology>
    </subcellularLocation>
</comment>
<dbReference type="RefSeq" id="WP_265559778.1">
    <property type="nucleotide sequence ID" value="NZ_CP092471.1"/>
</dbReference>
<organism evidence="7 8">
    <name type="scientific">Qipengyuania spongiae</name>
    <dbReference type="NCBI Taxonomy" id="2909673"/>
    <lineage>
        <taxon>Bacteria</taxon>
        <taxon>Pseudomonadati</taxon>
        <taxon>Pseudomonadota</taxon>
        <taxon>Alphaproteobacteria</taxon>
        <taxon>Sphingomonadales</taxon>
        <taxon>Erythrobacteraceae</taxon>
        <taxon>Qipengyuania</taxon>
    </lineage>
</organism>
<evidence type="ECO:0000313" key="8">
    <source>
        <dbReference type="Proteomes" id="UP001065265"/>
    </source>
</evidence>
<keyword evidence="2 5" id="KW-0812">Transmembrane</keyword>
<dbReference type="InterPro" id="IPR013525">
    <property type="entry name" value="ABC2_TM"/>
</dbReference>